<evidence type="ECO:0000313" key="3">
    <source>
        <dbReference type="Proteomes" id="UP000190027"/>
    </source>
</evidence>
<gene>
    <name evidence="2" type="ORF">SAMN02745704_00127</name>
</gene>
<sequence length="195" mass="19592">MDEKMQAQPGMEGAYGDPSGAGSAGAGQQQGQNMAQPQAGALYQYVPGAGFVQVQAAPQAGQAMGAPQGMTETMGAAQGAMSTAAPGADAAMSGMYGQGMPEGTQPKFDQNKIGQMYGVVNDFMNGEADPAKIAPLLQNTGEDFWKGAVVGAVGAFILGNESVRNAIAGVFGSVLGGKEKDPEGPQVTVGEEAEA</sequence>
<keyword evidence="3" id="KW-1185">Reference proteome</keyword>
<dbReference type="RefSeq" id="WP_078715719.1">
    <property type="nucleotide sequence ID" value="NZ_FUYC01000001.1"/>
</dbReference>
<feature type="region of interest" description="Disordered" evidence="1">
    <location>
        <begin position="1"/>
        <end position="33"/>
    </location>
</feature>
<dbReference type="EMBL" id="FUYC01000001">
    <property type="protein sequence ID" value="SKA71365.1"/>
    <property type="molecule type" value="Genomic_DNA"/>
</dbReference>
<dbReference type="Proteomes" id="UP000190027">
    <property type="component" value="Unassembled WGS sequence"/>
</dbReference>
<proteinExistence type="predicted"/>
<evidence type="ECO:0000256" key="1">
    <source>
        <dbReference type="SAM" id="MobiDB-lite"/>
    </source>
</evidence>
<feature type="region of interest" description="Disordered" evidence="1">
    <location>
        <begin position="175"/>
        <end position="195"/>
    </location>
</feature>
<dbReference type="AlphaFoldDB" id="A0A1T4W2S0"/>
<accession>A0A1T4W2S0</accession>
<reference evidence="2 3" key="1">
    <citation type="submission" date="2017-02" db="EMBL/GenBank/DDBJ databases">
        <authorList>
            <person name="Peterson S.W."/>
        </authorList>
    </citation>
    <scope>NUCLEOTIDE SEQUENCE [LARGE SCALE GENOMIC DNA]</scope>
    <source>
        <strain evidence="2 3">DSM 16080</strain>
    </source>
</reference>
<evidence type="ECO:0000313" key="2">
    <source>
        <dbReference type="EMBL" id="SKA71365.1"/>
    </source>
</evidence>
<organism evidence="2 3">
    <name type="scientific">Paucidesulfovibrio gracilis DSM 16080</name>
    <dbReference type="NCBI Taxonomy" id="1121449"/>
    <lineage>
        <taxon>Bacteria</taxon>
        <taxon>Pseudomonadati</taxon>
        <taxon>Thermodesulfobacteriota</taxon>
        <taxon>Desulfovibrionia</taxon>
        <taxon>Desulfovibrionales</taxon>
        <taxon>Desulfovibrionaceae</taxon>
        <taxon>Paucidesulfovibrio</taxon>
    </lineage>
</organism>
<dbReference type="OrthoDB" id="5461418at2"/>
<protein>
    <submittedName>
        <fullName evidence="2">Uncharacterized protein</fullName>
    </submittedName>
</protein>
<name>A0A1T4W2S0_9BACT</name>
<dbReference type="STRING" id="1121449.SAMN02745704_00127"/>